<organism evidence="2 3">
    <name type="scientific">Prunus dulcis</name>
    <name type="common">Almond</name>
    <name type="synonym">Amygdalus dulcis</name>
    <dbReference type="NCBI Taxonomy" id="3755"/>
    <lineage>
        <taxon>Eukaryota</taxon>
        <taxon>Viridiplantae</taxon>
        <taxon>Streptophyta</taxon>
        <taxon>Embryophyta</taxon>
        <taxon>Tracheophyta</taxon>
        <taxon>Spermatophyta</taxon>
        <taxon>Magnoliopsida</taxon>
        <taxon>eudicotyledons</taxon>
        <taxon>Gunneridae</taxon>
        <taxon>Pentapetalae</taxon>
        <taxon>rosids</taxon>
        <taxon>fabids</taxon>
        <taxon>Rosales</taxon>
        <taxon>Rosaceae</taxon>
        <taxon>Amygdaloideae</taxon>
        <taxon>Amygdaleae</taxon>
        <taxon>Prunus</taxon>
    </lineage>
</organism>
<keyword evidence="1" id="KW-0812">Transmembrane</keyword>
<reference evidence="2 3" key="1">
    <citation type="journal article" date="2022" name="G3 (Bethesda)">
        <title>Whole-genome sequence and methylome profiling of the almond [Prunus dulcis (Mill.) D.A. Webb] cultivar 'Nonpareil'.</title>
        <authorList>
            <person name="D'Amico-Willman K.M."/>
            <person name="Ouma W.Z."/>
            <person name="Meulia T."/>
            <person name="Sideli G.M."/>
            <person name="Gradziel T.M."/>
            <person name="Fresnedo-Ramirez J."/>
        </authorList>
    </citation>
    <scope>NUCLEOTIDE SEQUENCE [LARGE SCALE GENOMIC DNA]</scope>
    <source>
        <strain evidence="2">Clone GOH B32 T37-40</strain>
    </source>
</reference>
<keyword evidence="1" id="KW-1133">Transmembrane helix</keyword>
<dbReference type="Proteomes" id="UP001054821">
    <property type="component" value="Chromosome 4"/>
</dbReference>
<dbReference type="AlphaFoldDB" id="A0AAD4W150"/>
<comment type="caution">
    <text evidence="2">The sequence shown here is derived from an EMBL/GenBank/DDBJ whole genome shotgun (WGS) entry which is preliminary data.</text>
</comment>
<accession>A0AAD4W150</accession>
<dbReference type="EMBL" id="JAJFAZ020000004">
    <property type="protein sequence ID" value="KAI5334938.1"/>
    <property type="molecule type" value="Genomic_DNA"/>
</dbReference>
<evidence type="ECO:0000313" key="2">
    <source>
        <dbReference type="EMBL" id="KAI5334938.1"/>
    </source>
</evidence>
<feature type="transmembrane region" description="Helical" evidence="1">
    <location>
        <begin position="12"/>
        <end position="32"/>
    </location>
</feature>
<gene>
    <name evidence="2" type="ORF">L3X38_025071</name>
</gene>
<protein>
    <submittedName>
        <fullName evidence="2">Uncharacterized protein</fullName>
    </submittedName>
</protein>
<name>A0AAD4W150_PRUDU</name>
<keyword evidence="1" id="KW-0472">Membrane</keyword>
<evidence type="ECO:0000313" key="3">
    <source>
        <dbReference type="Proteomes" id="UP001054821"/>
    </source>
</evidence>
<evidence type="ECO:0000256" key="1">
    <source>
        <dbReference type="SAM" id="Phobius"/>
    </source>
</evidence>
<sequence length="86" mass="9869">MASPHSGAAPTWFQGSSSAIFLPFVASCFYGWEFQGWRLPFMLLRLAYAERQQERRMGIGRMRTMGVKEEEKPMLGLEISVKPRAR</sequence>
<proteinExistence type="predicted"/>
<keyword evidence="3" id="KW-1185">Reference proteome</keyword>